<evidence type="ECO:0000313" key="4">
    <source>
        <dbReference type="EMBL" id="PKR84862.1"/>
    </source>
</evidence>
<comment type="caution">
    <text evidence="4">The sequence shown here is derived from an EMBL/GenBank/DDBJ whole genome shotgun (WGS) entry which is preliminary data.</text>
</comment>
<dbReference type="EMBL" id="PIQO01000007">
    <property type="protein sequence ID" value="PKR84862.1"/>
    <property type="molecule type" value="Genomic_DNA"/>
</dbReference>
<dbReference type="Pfam" id="PF10145">
    <property type="entry name" value="PhageMin_Tail"/>
    <property type="match status" value="1"/>
</dbReference>
<dbReference type="SUPFAM" id="SSF57997">
    <property type="entry name" value="Tropomyosin"/>
    <property type="match status" value="1"/>
</dbReference>
<dbReference type="PANTHER" id="PTHR37813">
    <property type="entry name" value="FELS-2 PROPHAGE PROTEIN"/>
    <property type="match status" value="1"/>
</dbReference>
<accession>A0A2N3LJP5</accession>
<dbReference type="PANTHER" id="PTHR37813:SF1">
    <property type="entry name" value="FELS-2 PROPHAGE PROTEIN"/>
    <property type="match status" value="1"/>
</dbReference>
<keyword evidence="1" id="KW-1188">Viral release from host cell</keyword>
<name>A0A2N3LJP5_9BACI</name>
<organism evidence="4 5">
    <name type="scientific">Heyndrickxia camelliae</name>
    <dbReference type="NCBI Taxonomy" id="1707093"/>
    <lineage>
        <taxon>Bacteria</taxon>
        <taxon>Bacillati</taxon>
        <taxon>Bacillota</taxon>
        <taxon>Bacilli</taxon>
        <taxon>Bacillales</taxon>
        <taxon>Bacillaceae</taxon>
        <taxon>Heyndrickxia</taxon>
    </lineage>
</organism>
<feature type="coiled-coil region" evidence="2">
    <location>
        <begin position="63"/>
        <end position="132"/>
    </location>
</feature>
<reference evidence="4 5" key="1">
    <citation type="submission" date="2017-11" db="EMBL/GenBank/DDBJ databases">
        <title>Bacillus camelliae sp. nov., isolated from pu'er tea.</title>
        <authorList>
            <person name="Niu L."/>
        </authorList>
    </citation>
    <scope>NUCLEOTIDE SEQUENCE [LARGE SCALE GENOMIC DNA]</scope>
    <source>
        <strain evidence="4 5">7578-1</strain>
    </source>
</reference>
<proteinExistence type="predicted"/>
<evidence type="ECO:0000256" key="1">
    <source>
        <dbReference type="ARBA" id="ARBA00022612"/>
    </source>
</evidence>
<evidence type="ECO:0000313" key="5">
    <source>
        <dbReference type="Proteomes" id="UP000233440"/>
    </source>
</evidence>
<keyword evidence="2" id="KW-0175">Coiled coil</keyword>
<sequence>MAGSQNGRPLGNMVINLSLDGTRFSRNMDVIQRQIKTAQSAMRANLAVLGDSATEYDRLRVRIDGLSQSMRANQQKIDVLKEKYEEYVRLGKENTKEAQNLANKLNNAIRVQANWENELNRSNQRLRELEKGTSKFGNKLKSLGGQFGGAIKKIGGFSKSLAGMFAAPIAALGIFSTKFSAEMDEIEGKIQAMTGSTAKEAKKQGKIVGQVWADGFGESTDEVAEAVIKIKQNLQGIDDSQLKGITEKAFTLTKITGADFDESLRGINAIMTNFGISANEAFDYMVKGAQRGLNKSHELEDNMAEYSQLWAQNGFSIKDTFSILENGLKSGAYNFDKVNDFVKEFGISLTDGRFSKNIKSFSSDTQNLFNQYKKGKATTKDVFNSAINDLKGMKNEQQKLSIASTVWSALGEDNAMKVIESLNNVNHAYDNVTNTTKKAGKALTDTPISKWKQAWRDFQNTIKPVGDHLLNIGSKILPKVTGSLKAFKQMF</sequence>
<protein>
    <recommendedName>
        <fullName evidence="3">Phage tail tape measure protein domain-containing protein</fullName>
    </recommendedName>
</protein>
<dbReference type="Proteomes" id="UP000233440">
    <property type="component" value="Unassembled WGS sequence"/>
</dbReference>
<dbReference type="AlphaFoldDB" id="A0A2N3LJP5"/>
<gene>
    <name evidence="4" type="ORF">CWO92_10825</name>
</gene>
<dbReference type="InterPro" id="IPR010090">
    <property type="entry name" value="Phage_tape_meas"/>
</dbReference>
<feature type="domain" description="Phage tail tape measure protein" evidence="3">
    <location>
        <begin position="212"/>
        <end position="405"/>
    </location>
</feature>
<keyword evidence="5" id="KW-1185">Reference proteome</keyword>
<evidence type="ECO:0000256" key="2">
    <source>
        <dbReference type="SAM" id="Coils"/>
    </source>
</evidence>
<evidence type="ECO:0000259" key="3">
    <source>
        <dbReference type="Pfam" id="PF10145"/>
    </source>
</evidence>
<feature type="non-terminal residue" evidence="4">
    <location>
        <position position="491"/>
    </location>
</feature>